<keyword evidence="2" id="KW-0479">Metal-binding</keyword>
<dbReference type="InterPro" id="IPR020583">
    <property type="entry name" value="Inositol_monoP_metal-BS"/>
</dbReference>
<dbReference type="SUPFAM" id="SSF56655">
    <property type="entry name" value="Carbohydrate phosphatase"/>
    <property type="match status" value="1"/>
</dbReference>
<keyword evidence="3" id="KW-0378">Hydrolase</keyword>
<evidence type="ECO:0000256" key="4">
    <source>
        <dbReference type="ARBA" id="ARBA00022842"/>
    </source>
</evidence>
<organism evidence="5 6">
    <name type="scientific">Pseudovibrio japonicus</name>
    <dbReference type="NCBI Taxonomy" id="366534"/>
    <lineage>
        <taxon>Bacteria</taxon>
        <taxon>Pseudomonadati</taxon>
        <taxon>Pseudomonadota</taxon>
        <taxon>Alphaproteobacteria</taxon>
        <taxon>Hyphomicrobiales</taxon>
        <taxon>Stappiaceae</taxon>
        <taxon>Pseudovibrio</taxon>
    </lineage>
</organism>
<dbReference type="InterPro" id="IPR000760">
    <property type="entry name" value="Inositol_monophosphatase-like"/>
</dbReference>
<dbReference type="Gene3D" id="3.30.540.10">
    <property type="entry name" value="Fructose-1,6-Bisphosphatase, subunit A, domain 1"/>
    <property type="match status" value="1"/>
</dbReference>
<reference evidence="6" key="1">
    <citation type="journal article" date="2019" name="Int. J. Syst. Evol. Microbiol.">
        <title>The Global Catalogue of Microorganisms (GCM) 10K type strain sequencing project: providing services to taxonomists for standard genome sequencing and annotation.</title>
        <authorList>
            <consortium name="The Broad Institute Genomics Platform"/>
            <consortium name="The Broad Institute Genome Sequencing Center for Infectious Disease"/>
            <person name="Wu L."/>
            <person name="Ma J."/>
        </authorList>
    </citation>
    <scope>NUCLEOTIDE SEQUENCE [LARGE SCALE GENOMIC DNA]</scope>
    <source>
        <strain evidence="6">KCTC 12861</strain>
    </source>
</reference>
<dbReference type="Proteomes" id="UP000637980">
    <property type="component" value="Unassembled WGS sequence"/>
</dbReference>
<dbReference type="RefSeq" id="WP_189437802.1">
    <property type="nucleotide sequence ID" value="NZ_BMXE01000006.1"/>
</dbReference>
<accession>A0ABQ3EHX6</accession>
<proteinExistence type="inferred from homology"/>
<evidence type="ECO:0000256" key="1">
    <source>
        <dbReference type="ARBA" id="ARBA00009759"/>
    </source>
</evidence>
<evidence type="ECO:0000256" key="3">
    <source>
        <dbReference type="ARBA" id="ARBA00022801"/>
    </source>
</evidence>
<dbReference type="PROSITE" id="PS00629">
    <property type="entry name" value="IMP_1"/>
    <property type="match status" value="1"/>
</dbReference>
<dbReference type="EMBL" id="BMXE01000006">
    <property type="protein sequence ID" value="GHB40229.1"/>
    <property type="molecule type" value="Genomic_DNA"/>
</dbReference>
<dbReference type="PANTHER" id="PTHR20854">
    <property type="entry name" value="INOSITOL MONOPHOSPHATASE"/>
    <property type="match status" value="1"/>
</dbReference>
<evidence type="ECO:0000313" key="5">
    <source>
        <dbReference type="EMBL" id="GHB40229.1"/>
    </source>
</evidence>
<keyword evidence="6" id="KW-1185">Reference proteome</keyword>
<dbReference type="PRINTS" id="PR00377">
    <property type="entry name" value="IMPHPHTASES"/>
</dbReference>
<comment type="caution">
    <text evidence="5">The sequence shown here is derived from an EMBL/GenBank/DDBJ whole genome shotgun (WGS) entry which is preliminary data.</text>
</comment>
<gene>
    <name evidence="5" type="ORF">GCM10007094_31920</name>
</gene>
<protein>
    <submittedName>
        <fullName evidence="5">Inositol monophosphatase</fullName>
    </submittedName>
</protein>
<name>A0ABQ3EHX6_9HYPH</name>
<evidence type="ECO:0000256" key="2">
    <source>
        <dbReference type="ARBA" id="ARBA00022723"/>
    </source>
</evidence>
<keyword evidence="4" id="KW-0460">Magnesium</keyword>
<dbReference type="Pfam" id="PF00459">
    <property type="entry name" value="Inositol_P"/>
    <property type="match status" value="1"/>
</dbReference>
<comment type="similarity">
    <text evidence="1">Belongs to the inositol monophosphatase superfamily.</text>
</comment>
<evidence type="ECO:0000313" key="6">
    <source>
        <dbReference type="Proteomes" id="UP000637980"/>
    </source>
</evidence>
<sequence>MTVQTVINQSVELESRFNAAQQIANEAAMLALEHFANRGDLNIDMKRHPQDVVSEADKAVEQKIRSLINGYFPEDALLGEEFGFVEGTSGYTWVIDPIDGTAPFLNGLPGWCVCIAVMDKDGPAVGIIDVPVLKERFAAQRGKGTTLNGSPVRVTERFNLQTGMLGVGANDRVAPELVGKMFEDLMSAGVNYSRYGSGALMLAWVAAGRLVGYVEPRMSAWDCMAAYCLIEEAGGKILPFPVEDNPSAPYPVLGAAPQVFDEVMTLTNLTQFA</sequence>
<dbReference type="Gene3D" id="3.40.190.80">
    <property type="match status" value="1"/>
</dbReference>
<dbReference type="PANTHER" id="PTHR20854:SF4">
    <property type="entry name" value="INOSITOL-1-MONOPHOSPHATASE-RELATED"/>
    <property type="match status" value="1"/>
</dbReference>